<gene>
    <name evidence="1" type="ORF">OF850_00880</name>
</gene>
<accession>A0ABT3NPR8</accession>
<comment type="caution">
    <text evidence="1">The sequence shown here is derived from an EMBL/GenBank/DDBJ whole genome shotgun (WGS) entry which is preliminary data.</text>
</comment>
<organism evidence="1 2">
    <name type="scientific">Sabulicella glaciei</name>
    <dbReference type="NCBI Taxonomy" id="2984948"/>
    <lineage>
        <taxon>Bacteria</taxon>
        <taxon>Pseudomonadati</taxon>
        <taxon>Pseudomonadota</taxon>
        <taxon>Alphaproteobacteria</taxon>
        <taxon>Acetobacterales</taxon>
        <taxon>Acetobacteraceae</taxon>
        <taxon>Sabulicella</taxon>
    </lineage>
</organism>
<proteinExistence type="predicted"/>
<reference evidence="1 2" key="1">
    <citation type="submission" date="2022-10" db="EMBL/GenBank/DDBJ databases">
        <title>Roseococcus glaciei nov., sp. nov., isolated from glacier.</title>
        <authorList>
            <person name="Liu Q."/>
            <person name="Xin Y.-H."/>
        </authorList>
    </citation>
    <scope>NUCLEOTIDE SEQUENCE [LARGE SCALE GENOMIC DNA]</scope>
    <source>
        <strain evidence="1 2">MDT2-1-1</strain>
    </source>
</reference>
<keyword evidence="2" id="KW-1185">Reference proteome</keyword>
<evidence type="ECO:0000313" key="2">
    <source>
        <dbReference type="Proteomes" id="UP001526430"/>
    </source>
</evidence>
<protein>
    <submittedName>
        <fullName evidence="1">Uncharacterized protein</fullName>
    </submittedName>
</protein>
<dbReference type="Proteomes" id="UP001526430">
    <property type="component" value="Unassembled WGS sequence"/>
</dbReference>
<evidence type="ECO:0000313" key="1">
    <source>
        <dbReference type="EMBL" id="MCW8084168.1"/>
    </source>
</evidence>
<dbReference type="CDD" id="cd01901">
    <property type="entry name" value="Ntn_hydrolase"/>
    <property type="match status" value="1"/>
</dbReference>
<dbReference type="Gene3D" id="3.60.20.10">
    <property type="entry name" value="Glutamine Phosphoribosylpyrophosphate, subunit 1, domain 1"/>
    <property type="match status" value="1"/>
</dbReference>
<dbReference type="EMBL" id="JAPFQI010000001">
    <property type="protein sequence ID" value="MCW8084168.1"/>
    <property type="molecule type" value="Genomic_DNA"/>
</dbReference>
<sequence>MTIIVSVKINDGVVMAADSAGTMGSGQIYLHANKIAHLGEGLPIGAMSTGAGGIGNESVETLMKDLRRRFAGRDPARPEWKLDPARYTMEQVATQLRAFLFEEKAAACPEPTSLQLRLCGYSAGRSLAEVWQVSMTGQQCPPPRRIMDETAFGVLWDGQYEALNRLVLGVGFDIADVLAEHGLRPPEAMRLQEKLVRDLYAALSVPAMPMKDAIDLARFLVETTIGFVRFAVLLPKSVGGMVRIAAITKHEGFRWVQGGDPTISEGGPRLGGPIR</sequence>
<dbReference type="SUPFAM" id="SSF56235">
    <property type="entry name" value="N-terminal nucleophile aminohydrolases (Ntn hydrolases)"/>
    <property type="match status" value="1"/>
</dbReference>
<dbReference type="InterPro" id="IPR029055">
    <property type="entry name" value="Ntn_hydrolases_N"/>
</dbReference>
<dbReference type="RefSeq" id="WP_301587776.1">
    <property type="nucleotide sequence ID" value="NZ_JAPFQI010000001.1"/>
</dbReference>
<name>A0ABT3NPR8_9PROT</name>